<dbReference type="GO" id="GO:0005975">
    <property type="term" value="P:carbohydrate metabolic process"/>
    <property type="evidence" value="ECO:0007669"/>
    <property type="project" value="InterPro"/>
</dbReference>
<dbReference type="Pfam" id="PF01522">
    <property type="entry name" value="Polysacc_deac_1"/>
    <property type="match status" value="1"/>
</dbReference>
<organism evidence="8 9">
    <name type="scientific">Parasphingorhabdus marina DSM 22363</name>
    <dbReference type="NCBI Taxonomy" id="1123272"/>
    <lineage>
        <taxon>Bacteria</taxon>
        <taxon>Pseudomonadati</taxon>
        <taxon>Pseudomonadota</taxon>
        <taxon>Alphaproteobacteria</taxon>
        <taxon>Sphingomonadales</taxon>
        <taxon>Sphingomonadaceae</taxon>
        <taxon>Parasphingorhabdus</taxon>
    </lineage>
</organism>
<evidence type="ECO:0000256" key="4">
    <source>
        <dbReference type="ARBA" id="ARBA00022723"/>
    </source>
</evidence>
<keyword evidence="5" id="KW-0378">Hydrolase</keyword>
<dbReference type="InterPro" id="IPR011330">
    <property type="entry name" value="Glyco_hydro/deAcase_b/a-brl"/>
</dbReference>
<comment type="similarity">
    <text evidence="2">Belongs to the polysaccharide deacetylase family.</text>
</comment>
<evidence type="ECO:0000256" key="5">
    <source>
        <dbReference type="ARBA" id="ARBA00022801"/>
    </source>
</evidence>
<dbReference type="SUPFAM" id="SSF88713">
    <property type="entry name" value="Glycoside hydrolase/deacetylase"/>
    <property type="match status" value="1"/>
</dbReference>
<evidence type="ECO:0000256" key="6">
    <source>
        <dbReference type="ARBA" id="ARBA00032976"/>
    </source>
</evidence>
<dbReference type="AlphaFoldDB" id="A0A1N6GRN3"/>
<dbReference type="GO" id="GO:0016810">
    <property type="term" value="F:hydrolase activity, acting on carbon-nitrogen (but not peptide) bonds"/>
    <property type="evidence" value="ECO:0007669"/>
    <property type="project" value="InterPro"/>
</dbReference>
<protein>
    <recommendedName>
        <fullName evidence="3">Chitooligosaccharide deacetylase</fullName>
    </recommendedName>
    <alternativeName>
        <fullName evidence="6">Nodulation protein B</fullName>
    </alternativeName>
</protein>
<comment type="function">
    <text evidence="1">Is involved in generating a small heat-stable compound (Nod), an acylated oligomer of N-acetylglucosamine, that stimulates mitosis in various plant protoplasts.</text>
</comment>
<reference evidence="9" key="1">
    <citation type="submission" date="2016-11" db="EMBL/GenBank/DDBJ databases">
        <authorList>
            <person name="Varghese N."/>
            <person name="Submissions S."/>
        </authorList>
    </citation>
    <scope>NUCLEOTIDE SEQUENCE [LARGE SCALE GENOMIC DNA]</scope>
    <source>
        <strain evidence="9">DSM 22363</strain>
    </source>
</reference>
<dbReference type="Gene3D" id="3.20.20.370">
    <property type="entry name" value="Glycoside hydrolase/deacetylase"/>
    <property type="match status" value="1"/>
</dbReference>
<keyword evidence="4" id="KW-0479">Metal-binding</keyword>
<accession>A0A1N6GRN3</accession>
<dbReference type="PROSITE" id="PS51677">
    <property type="entry name" value="NODB"/>
    <property type="match status" value="1"/>
</dbReference>
<name>A0A1N6GRN3_9SPHN</name>
<dbReference type="InterPro" id="IPR002509">
    <property type="entry name" value="NODB_dom"/>
</dbReference>
<dbReference type="GO" id="GO:0016020">
    <property type="term" value="C:membrane"/>
    <property type="evidence" value="ECO:0007669"/>
    <property type="project" value="TreeGrafter"/>
</dbReference>
<dbReference type="RefSeq" id="WP_239447445.1">
    <property type="nucleotide sequence ID" value="NZ_FSQW01000002.1"/>
</dbReference>
<keyword evidence="9" id="KW-1185">Reference proteome</keyword>
<evidence type="ECO:0000313" key="9">
    <source>
        <dbReference type="Proteomes" id="UP000185192"/>
    </source>
</evidence>
<dbReference type="PANTHER" id="PTHR10587">
    <property type="entry name" value="GLYCOSYL TRANSFERASE-RELATED"/>
    <property type="match status" value="1"/>
</dbReference>
<gene>
    <name evidence="8" type="ORF">SAMN02745824_2950</name>
</gene>
<sequence length="332" mass="36514">MIGLSPRSFALLALLGALVFVLATSLRLETPSRAESGPVAVPETTTSSDKRIAFSFDDVPRDPGAFLRDGERPGLLLEALRHGGIEQAAFFVNPGRITESDGDADTVLRYAAAGHVLANHTADHSKLSAVSAGRFLADIDAAQVWLDGKPNLRPWFRFPYLDEGGTNRTKRDAVRAGLQKRGLLNGYVTVDASDWYMENLALAAAKQGKIMDWNALRDLFVESYLESANFSDDLARRTLGRAPVQMILLHETDLAAMFVDDLAIALKEDGWTIVTADEAYADPMVSMIPDVEMADGTRTQMLAAERGVGNRWYMRNDQKVAKKLFAERVLRE</sequence>
<evidence type="ECO:0000259" key="7">
    <source>
        <dbReference type="PROSITE" id="PS51677"/>
    </source>
</evidence>
<dbReference type="GO" id="GO:0046872">
    <property type="term" value="F:metal ion binding"/>
    <property type="evidence" value="ECO:0007669"/>
    <property type="project" value="UniProtKB-KW"/>
</dbReference>
<evidence type="ECO:0000256" key="2">
    <source>
        <dbReference type="ARBA" id="ARBA00010973"/>
    </source>
</evidence>
<proteinExistence type="inferred from homology"/>
<evidence type="ECO:0000313" key="8">
    <source>
        <dbReference type="EMBL" id="SIO10112.1"/>
    </source>
</evidence>
<dbReference type="PANTHER" id="PTHR10587:SF133">
    <property type="entry name" value="CHITIN DEACETYLASE 1-RELATED"/>
    <property type="match status" value="1"/>
</dbReference>
<dbReference type="STRING" id="1123272.SAMN02745824_2950"/>
<evidence type="ECO:0000256" key="3">
    <source>
        <dbReference type="ARBA" id="ARBA00020071"/>
    </source>
</evidence>
<evidence type="ECO:0000256" key="1">
    <source>
        <dbReference type="ARBA" id="ARBA00003236"/>
    </source>
</evidence>
<dbReference type="Proteomes" id="UP000185192">
    <property type="component" value="Unassembled WGS sequence"/>
</dbReference>
<dbReference type="InterPro" id="IPR050248">
    <property type="entry name" value="Polysacc_deacetylase_ArnD"/>
</dbReference>
<dbReference type="EMBL" id="FSQW01000002">
    <property type="protein sequence ID" value="SIO10112.1"/>
    <property type="molecule type" value="Genomic_DNA"/>
</dbReference>
<feature type="domain" description="NodB homology" evidence="7">
    <location>
        <begin position="50"/>
        <end position="274"/>
    </location>
</feature>